<comment type="caution">
    <text evidence="1">The sequence shown here is derived from an EMBL/GenBank/DDBJ whole genome shotgun (WGS) entry which is preliminary data.</text>
</comment>
<dbReference type="EMBL" id="JBBBZM010000098">
    <property type="protein sequence ID" value="KAL0634312.1"/>
    <property type="molecule type" value="Genomic_DNA"/>
</dbReference>
<reference evidence="1 2" key="1">
    <citation type="submission" date="2024-02" db="EMBL/GenBank/DDBJ databases">
        <title>Discinaceae phylogenomics.</title>
        <authorList>
            <person name="Dirks A.C."/>
            <person name="James T.Y."/>
        </authorList>
    </citation>
    <scope>NUCLEOTIDE SEQUENCE [LARGE SCALE GENOMIC DNA]</scope>
    <source>
        <strain evidence="1 2">ACD0624</strain>
    </source>
</reference>
<protein>
    <submittedName>
        <fullName evidence="1">Uncharacterized protein</fullName>
    </submittedName>
</protein>
<accession>A0ABR3GEC1</accession>
<gene>
    <name evidence="1" type="ORF">Q9L58_006779</name>
</gene>
<sequence length="168" mass="18860">MSESHINPEGYCHITQGDMFLTEFAGKAVTAIGDRGGHNWHLSLYPKIPGSRQVTITMTTGLLGERHEETKVLTVGGKVEHQEGIQIFLEPLKDPPSKSQLWTLEHVIQMKRDPLLLNAHIQSVEYPDMSAGVGILDIPLPTMYRNVAAVPNKSITDDERWTLDYFRP</sequence>
<evidence type="ECO:0000313" key="2">
    <source>
        <dbReference type="Proteomes" id="UP001447188"/>
    </source>
</evidence>
<proteinExistence type="predicted"/>
<evidence type="ECO:0000313" key="1">
    <source>
        <dbReference type="EMBL" id="KAL0634312.1"/>
    </source>
</evidence>
<dbReference type="Proteomes" id="UP001447188">
    <property type="component" value="Unassembled WGS sequence"/>
</dbReference>
<keyword evidence="2" id="KW-1185">Reference proteome</keyword>
<organism evidence="1 2">
    <name type="scientific">Discina gigas</name>
    <dbReference type="NCBI Taxonomy" id="1032678"/>
    <lineage>
        <taxon>Eukaryota</taxon>
        <taxon>Fungi</taxon>
        <taxon>Dikarya</taxon>
        <taxon>Ascomycota</taxon>
        <taxon>Pezizomycotina</taxon>
        <taxon>Pezizomycetes</taxon>
        <taxon>Pezizales</taxon>
        <taxon>Discinaceae</taxon>
        <taxon>Discina</taxon>
    </lineage>
</organism>
<name>A0ABR3GEC1_9PEZI</name>